<dbReference type="RefSeq" id="WP_085228541.1">
    <property type="nucleotide sequence ID" value="NZ_BSQD01000010.1"/>
</dbReference>
<organism evidence="3 4">
    <name type="scientific">Trinickia caryophylli</name>
    <name type="common">Paraburkholderia caryophylli</name>
    <dbReference type="NCBI Taxonomy" id="28094"/>
    <lineage>
        <taxon>Bacteria</taxon>
        <taxon>Pseudomonadati</taxon>
        <taxon>Pseudomonadota</taxon>
        <taxon>Betaproteobacteria</taxon>
        <taxon>Burkholderiales</taxon>
        <taxon>Burkholderiaceae</taxon>
        <taxon>Trinickia</taxon>
    </lineage>
</organism>
<name>A0A1X7FCA7_TRICW</name>
<evidence type="ECO:0000313" key="3">
    <source>
        <dbReference type="EMBL" id="SMF50040.1"/>
    </source>
</evidence>
<dbReference type="InterPro" id="IPR027372">
    <property type="entry name" value="Phytase-like_dom"/>
</dbReference>
<gene>
    <name evidence="3" type="ORF">SAMN06295900_108207</name>
</gene>
<accession>A0A1X7FCA7</accession>
<dbReference type="OrthoDB" id="384721at2"/>
<dbReference type="AlphaFoldDB" id="A0A1X7FCA7"/>
<sequence length="492" mass="52472">MICIRPRIGRLAPVAHVASAIATVCAFSLGTAADAAQLIAVGQLSGTAADRSTGTAAALENGVAGNLFGGIGSGMAYAGCETFLAVPDRGPNAVPYDAALDDTTSYITRFHTLRLHLERAPEGAALPFTLTPQLRATTLLHASERLVYGNGASLGVPDGTPALNRRDRTHYFTGRSDNFDPTHRSTYPFNARFDPESIRVSNDGESVYISDEYGPHIYRFERRTGRRTGVFDVPDTFAVTASSPVGNDEIAQNATGRVANKGMEGLAISPDGKSLFGMMQSPLLQDGGTSAAYTRIVRIDLRTGATRQYAYPLTNIGTAAKPKYPTVSEVLAVNDHQLLVDERDGKGLGDDSSAGFKKVFLVDLSGAQDVSQASGEAGLAPYALKKSLFLDVVAALTANGMDAADIPAKLESLAFGYDVTVDGVRKHTLFIANDNDFLGAITDTHHPAGTANPNRFFVFSFDRTELPGYAPQQLRPRACHWHADRDGRDGED</sequence>
<feature type="chain" id="PRO_5012801383" evidence="1">
    <location>
        <begin position="36"/>
        <end position="492"/>
    </location>
</feature>
<evidence type="ECO:0000259" key="2">
    <source>
        <dbReference type="Pfam" id="PF13449"/>
    </source>
</evidence>
<proteinExistence type="predicted"/>
<dbReference type="PANTHER" id="PTHR37957">
    <property type="entry name" value="BLR7070 PROTEIN"/>
    <property type="match status" value="1"/>
</dbReference>
<keyword evidence="4" id="KW-1185">Reference proteome</keyword>
<dbReference type="SUPFAM" id="SSF50969">
    <property type="entry name" value="YVTN repeat-like/Quinoprotein amine dehydrogenase"/>
    <property type="match status" value="1"/>
</dbReference>
<dbReference type="InterPro" id="IPR011044">
    <property type="entry name" value="Quino_amine_DH_bsu"/>
</dbReference>
<reference evidence="4" key="1">
    <citation type="submission" date="2017-04" db="EMBL/GenBank/DDBJ databases">
        <authorList>
            <person name="Varghese N."/>
            <person name="Submissions S."/>
        </authorList>
    </citation>
    <scope>NUCLEOTIDE SEQUENCE [LARGE SCALE GENOMIC DNA]</scope>
    <source>
        <strain evidence="4">Ballard 720</strain>
    </source>
</reference>
<evidence type="ECO:0000313" key="4">
    <source>
        <dbReference type="Proteomes" id="UP000192911"/>
    </source>
</evidence>
<dbReference type="EMBL" id="FXAH01000008">
    <property type="protein sequence ID" value="SMF50040.1"/>
    <property type="molecule type" value="Genomic_DNA"/>
</dbReference>
<dbReference type="PANTHER" id="PTHR37957:SF1">
    <property type="entry name" value="PHYTASE-LIKE DOMAIN-CONTAINING PROTEIN"/>
    <property type="match status" value="1"/>
</dbReference>
<feature type="signal peptide" evidence="1">
    <location>
        <begin position="1"/>
        <end position="35"/>
    </location>
</feature>
<feature type="domain" description="Phytase-like" evidence="2">
    <location>
        <begin position="68"/>
        <end position="437"/>
    </location>
</feature>
<dbReference type="Proteomes" id="UP000192911">
    <property type="component" value="Unassembled WGS sequence"/>
</dbReference>
<dbReference type="GeneID" id="95550371"/>
<dbReference type="Pfam" id="PF13449">
    <property type="entry name" value="Phytase-like"/>
    <property type="match status" value="1"/>
</dbReference>
<dbReference type="STRING" id="28094.SAMN06295900_108207"/>
<evidence type="ECO:0000256" key="1">
    <source>
        <dbReference type="SAM" id="SignalP"/>
    </source>
</evidence>
<keyword evidence="1" id="KW-0732">Signal</keyword>
<protein>
    <submittedName>
        <fullName evidence="3">Esterase-like activity of phytase</fullName>
    </submittedName>
</protein>